<evidence type="ECO:0000313" key="2">
    <source>
        <dbReference type="Proteomes" id="UP001320876"/>
    </source>
</evidence>
<dbReference type="RefSeq" id="WP_264487292.1">
    <property type="nucleotide sequence ID" value="NZ_JAPDDT010000004.1"/>
</dbReference>
<name>A0ABT3GI58_9BACT</name>
<keyword evidence="2" id="KW-1185">Reference proteome</keyword>
<evidence type="ECO:0008006" key="3">
    <source>
        <dbReference type="Google" id="ProtNLM"/>
    </source>
</evidence>
<gene>
    <name evidence="1" type="ORF">OKA05_11535</name>
</gene>
<reference evidence="1 2" key="1">
    <citation type="submission" date="2022-10" db="EMBL/GenBank/DDBJ databases">
        <title>Luteolibacter arcticus strain CCTCC AB 2014275, whole genome shotgun sequencing project.</title>
        <authorList>
            <person name="Zhao G."/>
            <person name="Shen L."/>
        </authorList>
    </citation>
    <scope>NUCLEOTIDE SEQUENCE [LARGE SCALE GENOMIC DNA]</scope>
    <source>
        <strain evidence="1 2">CCTCC AB 2014275</strain>
    </source>
</reference>
<dbReference type="Proteomes" id="UP001320876">
    <property type="component" value="Unassembled WGS sequence"/>
</dbReference>
<organism evidence="1 2">
    <name type="scientific">Luteolibacter arcticus</name>
    <dbReference type="NCBI Taxonomy" id="1581411"/>
    <lineage>
        <taxon>Bacteria</taxon>
        <taxon>Pseudomonadati</taxon>
        <taxon>Verrucomicrobiota</taxon>
        <taxon>Verrucomicrobiia</taxon>
        <taxon>Verrucomicrobiales</taxon>
        <taxon>Verrucomicrobiaceae</taxon>
        <taxon>Luteolibacter</taxon>
    </lineage>
</organism>
<proteinExistence type="predicted"/>
<evidence type="ECO:0000313" key="1">
    <source>
        <dbReference type="EMBL" id="MCW1923186.1"/>
    </source>
</evidence>
<dbReference type="EMBL" id="JAPDDT010000004">
    <property type="protein sequence ID" value="MCW1923186.1"/>
    <property type="molecule type" value="Genomic_DNA"/>
</dbReference>
<comment type="caution">
    <text evidence="1">The sequence shown here is derived from an EMBL/GenBank/DDBJ whole genome shotgun (WGS) entry which is preliminary data.</text>
</comment>
<accession>A0ABT3GI58</accession>
<protein>
    <recommendedName>
        <fullName evidence="3">CopG family transcriptional regulator</fullName>
    </recommendedName>
</protein>
<sequence length="89" mass="10086">MASSINLSLTDELRAFVDRNSGDGTDYSTPSEFLRDLLREKKHRLEAAAVRDAIIEGYRDLAEGRIVEFDGDLKSTLANAKKREREGWK</sequence>